<organism evidence="2 3">
    <name type="scientific">Pycnoporus cinnabarinus</name>
    <name type="common">Cinnabar-red polypore</name>
    <name type="synonym">Trametes cinnabarina</name>
    <dbReference type="NCBI Taxonomy" id="5643"/>
    <lineage>
        <taxon>Eukaryota</taxon>
        <taxon>Fungi</taxon>
        <taxon>Dikarya</taxon>
        <taxon>Basidiomycota</taxon>
        <taxon>Agaricomycotina</taxon>
        <taxon>Agaricomycetes</taxon>
        <taxon>Polyporales</taxon>
        <taxon>Polyporaceae</taxon>
        <taxon>Trametes</taxon>
    </lineage>
</organism>
<feature type="compositionally biased region" description="Pro residues" evidence="1">
    <location>
        <begin position="479"/>
        <end position="494"/>
    </location>
</feature>
<sequence>MPRRRKSNVPSSSSALHPDTGDPAPSKVDNRLWATGRKLKFLESHIEGFKEADLLGQTSAFYSKVTAIWLCMWGWDLPMDNDAVPTVENPPEDAIRTVLNHDGLSTDEIQQRKKVYRELRERIQRWFRYHGKKSLKSQQVDHFAKLLADFAESTTKAPRRYTPFIGINGATTSSPIPDKLRLALSNQVAQRLYDAEGDDFKAHLLQEAEEDYQRRLAEHKASAASRSLPKTAEEFHNELQVAGHWLKPFLEHVSRRLGMNVSLFLAGPIGDSGGEVGVRSIHVGESNGLLQKLWPDFDSATHAVVTKSMIKFARTCFSADECRARALSPADSVLCEDGDSWGVGAAGNGESSTPPTLSASPSRAPTPTPSVQPSMTSTAAAVLVSAAVKAHAKQGKTLDTIATALHVATPRHSSTPPDVRHTPPSSPSFLSPLGHGRSTSMPPNPRLQALLSDLQHVVSSASQPGNVPATASTKENTASPPPPAPSSPESPVPAEPVSVPSAPRSGNKVAAKARSTMCDASEEGASAVGPTMLLHYSDPPALARSPLPNTVPLLHCGLPAVEVELNGCPATLREQVNFLLSDGGWGPRWQTFIATYVEIERSSDFTPRGRLLRPTDGRPAEVAAWMKYHRPLEDFLIGDISKFGASWWEWWYNNQPASRPTDRHGWYAMAEVFSAGWSELYVTGPNGLILFLLSAAWLGAAVQEADFVAQQDWLDAVEDMVFAFGQVLHTATLANLERVTTGSKRPNSAGDSHAAKKRKA</sequence>
<feature type="compositionally biased region" description="Low complexity" evidence="1">
    <location>
        <begin position="351"/>
        <end position="363"/>
    </location>
</feature>
<dbReference type="EMBL" id="CCBP010000158">
    <property type="protein sequence ID" value="CDO74328.1"/>
    <property type="molecule type" value="Genomic_DNA"/>
</dbReference>
<dbReference type="OMA" id="CMWGWDL"/>
<evidence type="ECO:0000313" key="2">
    <source>
        <dbReference type="EMBL" id="CDO74328.1"/>
    </source>
</evidence>
<feature type="region of interest" description="Disordered" evidence="1">
    <location>
        <begin position="409"/>
        <end position="446"/>
    </location>
</feature>
<dbReference type="STRING" id="5643.A0A060SPJ1"/>
<reference evidence="2" key="1">
    <citation type="submission" date="2014-01" db="EMBL/GenBank/DDBJ databases">
        <title>The genome of the white-rot fungus Pycnoporus cinnabarinus: a basidiomycete model with a versatile arsenal for lignocellulosic biomass breakdown.</title>
        <authorList>
            <person name="Levasseur A."/>
            <person name="Lomascolo A."/>
            <person name="Ruiz-Duenas F.J."/>
            <person name="Uzan E."/>
            <person name="Piumi F."/>
            <person name="Kues U."/>
            <person name="Ram A.F.J."/>
            <person name="Murat C."/>
            <person name="Haon M."/>
            <person name="Benoit I."/>
            <person name="Arfi Y."/>
            <person name="Chevret D."/>
            <person name="Drula E."/>
            <person name="Kwon M.J."/>
            <person name="Gouret P."/>
            <person name="Lesage-Meessen L."/>
            <person name="Lombard V."/>
            <person name="Mariette J."/>
            <person name="Noirot C."/>
            <person name="Park J."/>
            <person name="Patyshakuliyeva A."/>
            <person name="Wieneger R.A.B."/>
            <person name="Wosten H.A.B."/>
            <person name="Martin F."/>
            <person name="Coutinho P.M."/>
            <person name="de Vries R."/>
            <person name="Martinez A.T."/>
            <person name="Klopp C."/>
            <person name="Pontarotti P."/>
            <person name="Henrissat B."/>
            <person name="Record E."/>
        </authorList>
    </citation>
    <scope>NUCLEOTIDE SEQUENCE [LARGE SCALE GENOMIC DNA]</scope>
    <source>
        <strain evidence="2">BRFM137</strain>
    </source>
</reference>
<accession>A0A060SPJ1</accession>
<dbReference type="Proteomes" id="UP000029665">
    <property type="component" value="Unassembled WGS sequence"/>
</dbReference>
<dbReference type="HOGENOM" id="CLU_021700_0_0_1"/>
<feature type="region of interest" description="Disordered" evidence="1">
    <location>
        <begin position="1"/>
        <end position="29"/>
    </location>
</feature>
<dbReference type="AlphaFoldDB" id="A0A060SPJ1"/>
<protein>
    <submittedName>
        <fullName evidence="2">Uncharacterized protein</fullName>
    </submittedName>
</protein>
<feature type="region of interest" description="Disordered" evidence="1">
    <location>
        <begin position="345"/>
        <end position="374"/>
    </location>
</feature>
<name>A0A060SPJ1_PYCCI</name>
<feature type="region of interest" description="Disordered" evidence="1">
    <location>
        <begin position="740"/>
        <end position="760"/>
    </location>
</feature>
<feature type="compositionally biased region" description="Polar residues" evidence="1">
    <location>
        <begin position="458"/>
        <end position="477"/>
    </location>
</feature>
<evidence type="ECO:0000313" key="3">
    <source>
        <dbReference type="Proteomes" id="UP000029665"/>
    </source>
</evidence>
<gene>
    <name evidence="2" type="ORF">BN946_scf184348.g3</name>
</gene>
<keyword evidence="3" id="KW-1185">Reference proteome</keyword>
<comment type="caution">
    <text evidence="2">The sequence shown here is derived from an EMBL/GenBank/DDBJ whole genome shotgun (WGS) entry which is preliminary data.</text>
</comment>
<feature type="compositionally biased region" description="Polar residues" evidence="1">
    <location>
        <begin position="740"/>
        <end position="750"/>
    </location>
</feature>
<proteinExistence type="predicted"/>
<feature type="region of interest" description="Disordered" evidence="1">
    <location>
        <begin position="458"/>
        <end position="514"/>
    </location>
</feature>
<dbReference type="OrthoDB" id="2732771at2759"/>
<evidence type="ECO:0000256" key="1">
    <source>
        <dbReference type="SAM" id="MobiDB-lite"/>
    </source>
</evidence>